<organism evidence="1">
    <name type="scientific">Nothobranchius pienaari</name>
    <dbReference type="NCBI Taxonomy" id="704102"/>
    <lineage>
        <taxon>Eukaryota</taxon>
        <taxon>Metazoa</taxon>
        <taxon>Chordata</taxon>
        <taxon>Craniata</taxon>
        <taxon>Vertebrata</taxon>
        <taxon>Euteleostomi</taxon>
        <taxon>Actinopterygii</taxon>
        <taxon>Neopterygii</taxon>
        <taxon>Teleostei</taxon>
        <taxon>Neoteleostei</taxon>
        <taxon>Acanthomorphata</taxon>
        <taxon>Ovalentaria</taxon>
        <taxon>Atherinomorphae</taxon>
        <taxon>Cyprinodontiformes</taxon>
        <taxon>Nothobranchiidae</taxon>
        <taxon>Nothobranchius</taxon>
    </lineage>
</organism>
<proteinExistence type="predicted"/>
<accession>A0A1A8MCR7</accession>
<feature type="non-terminal residue" evidence="1">
    <location>
        <position position="63"/>
    </location>
</feature>
<evidence type="ECO:0000313" key="1">
    <source>
        <dbReference type="EMBL" id="SBR54720.1"/>
    </source>
</evidence>
<dbReference type="AlphaFoldDB" id="A0A1A8MCR7"/>
<dbReference type="EMBL" id="HAEF01013561">
    <property type="protein sequence ID" value="SBR54720.1"/>
    <property type="molecule type" value="Transcribed_RNA"/>
</dbReference>
<feature type="non-terminal residue" evidence="1">
    <location>
        <position position="1"/>
    </location>
</feature>
<gene>
    <name evidence="1" type="primary">v1g148065</name>
</gene>
<reference evidence="1" key="2">
    <citation type="submission" date="2016-06" db="EMBL/GenBank/DDBJ databases">
        <title>The genome of a short-lived fish provides insights into sex chromosome evolution and the genetic control of aging.</title>
        <authorList>
            <person name="Reichwald K."/>
            <person name="Felder M."/>
            <person name="Petzold A."/>
            <person name="Koch P."/>
            <person name="Groth M."/>
            <person name="Platzer M."/>
        </authorList>
    </citation>
    <scope>NUCLEOTIDE SEQUENCE</scope>
    <source>
        <tissue evidence="1">Brain</tissue>
    </source>
</reference>
<name>A0A1A8MCR7_9TELE</name>
<protein>
    <submittedName>
        <fullName evidence="1">Uncharacterized protein</fullName>
    </submittedName>
</protein>
<reference evidence="1" key="1">
    <citation type="submission" date="2016-05" db="EMBL/GenBank/DDBJ databases">
        <authorList>
            <person name="Lavstsen T."/>
            <person name="Jespersen J.S."/>
        </authorList>
    </citation>
    <scope>NUCLEOTIDE SEQUENCE</scope>
    <source>
        <tissue evidence="1">Brain</tissue>
    </source>
</reference>
<sequence>ITELYKRKKYLNHPIYMWMSAAAAVWSRYLESGCYKFAPHTTAGLWQTIVACNLQRLLSLGLI</sequence>